<dbReference type="EMBL" id="BAABHS010000028">
    <property type="protein sequence ID" value="GAA4984601.1"/>
    <property type="molecule type" value="Genomic_DNA"/>
</dbReference>
<keyword evidence="3" id="KW-1185">Reference proteome</keyword>
<sequence length="204" mass="23035">MSAPVPWTLDHIAADEVARPAMRAAIRALYTEVYAEEPYLRTEADAEAWDAGVLAQHLANPYFRLVFARSTEGGVPYGFALGTALQPDTRWWSGMLDPLPDRMTREDGRQTFAVYEFVVRKQFRRQRLGTAMHRALVGPWTGTRTTLTLRPSAPAAVAFWARQGYRAVGFSRPYPLSPVYTMMLRDHEQGRFRDGWGPGTPSDE</sequence>
<feature type="domain" description="N-acetyltransferase" evidence="1">
    <location>
        <begin position="24"/>
        <end position="187"/>
    </location>
</feature>
<evidence type="ECO:0000313" key="3">
    <source>
        <dbReference type="Proteomes" id="UP001500466"/>
    </source>
</evidence>
<dbReference type="RefSeq" id="WP_345679196.1">
    <property type="nucleotide sequence ID" value="NZ_BAABHS010000028.1"/>
</dbReference>
<dbReference type="PROSITE" id="PS51186">
    <property type="entry name" value="GNAT"/>
    <property type="match status" value="1"/>
</dbReference>
<evidence type="ECO:0000259" key="1">
    <source>
        <dbReference type="PROSITE" id="PS51186"/>
    </source>
</evidence>
<dbReference type="SUPFAM" id="SSF55729">
    <property type="entry name" value="Acyl-CoA N-acyltransferases (Nat)"/>
    <property type="match status" value="1"/>
</dbReference>
<dbReference type="Proteomes" id="UP001500466">
    <property type="component" value="Unassembled WGS sequence"/>
</dbReference>
<reference evidence="3" key="1">
    <citation type="journal article" date="2019" name="Int. J. Syst. Evol. Microbiol.">
        <title>The Global Catalogue of Microorganisms (GCM) 10K type strain sequencing project: providing services to taxonomists for standard genome sequencing and annotation.</title>
        <authorList>
            <consortium name="The Broad Institute Genomics Platform"/>
            <consortium name="The Broad Institute Genome Sequencing Center for Infectious Disease"/>
            <person name="Wu L."/>
            <person name="Ma J."/>
        </authorList>
    </citation>
    <scope>NUCLEOTIDE SEQUENCE [LARGE SCALE GENOMIC DNA]</scope>
    <source>
        <strain evidence="3">JCM 17986</strain>
    </source>
</reference>
<comment type="caution">
    <text evidence="2">The sequence shown here is derived from an EMBL/GenBank/DDBJ whole genome shotgun (WGS) entry which is preliminary data.</text>
</comment>
<organism evidence="2 3">
    <name type="scientific">Yinghuangia aomiensis</name>
    <dbReference type="NCBI Taxonomy" id="676205"/>
    <lineage>
        <taxon>Bacteria</taxon>
        <taxon>Bacillati</taxon>
        <taxon>Actinomycetota</taxon>
        <taxon>Actinomycetes</taxon>
        <taxon>Kitasatosporales</taxon>
        <taxon>Streptomycetaceae</taxon>
        <taxon>Yinghuangia</taxon>
    </lineage>
</organism>
<dbReference type="Pfam" id="PF00583">
    <property type="entry name" value="Acetyltransf_1"/>
    <property type="match status" value="1"/>
</dbReference>
<accession>A0ABP9I182</accession>
<protein>
    <recommendedName>
        <fullName evidence="1">N-acetyltransferase domain-containing protein</fullName>
    </recommendedName>
</protein>
<dbReference type="InterPro" id="IPR000182">
    <property type="entry name" value="GNAT_dom"/>
</dbReference>
<dbReference type="Gene3D" id="3.40.630.30">
    <property type="match status" value="1"/>
</dbReference>
<gene>
    <name evidence="2" type="ORF">GCM10023205_63420</name>
</gene>
<evidence type="ECO:0000313" key="2">
    <source>
        <dbReference type="EMBL" id="GAA4984601.1"/>
    </source>
</evidence>
<proteinExistence type="predicted"/>
<name>A0ABP9I182_9ACTN</name>
<dbReference type="InterPro" id="IPR016181">
    <property type="entry name" value="Acyl_CoA_acyltransferase"/>
</dbReference>